<comment type="caution">
    <text evidence="1">The sequence shown here is derived from an EMBL/GenBank/DDBJ whole genome shotgun (WGS) entry which is preliminary data.</text>
</comment>
<proteinExistence type="predicted"/>
<reference evidence="1 2" key="1">
    <citation type="submission" date="2020-04" db="EMBL/GenBank/DDBJ databases">
        <title>Whole-genome sequencing of Vibrio spp. from China reveals different genetic environments of blaCTX-M-14 among diverse lineages.</title>
        <authorList>
            <person name="Zheng Z."/>
            <person name="Ye L."/>
            <person name="Chen S."/>
        </authorList>
    </citation>
    <scope>NUCLEOTIDE SEQUENCE [LARGE SCALE GENOMIC DNA]</scope>
    <source>
        <strain evidence="1 2">Vb0551</strain>
    </source>
</reference>
<name>A0A3E1IGN8_VIBPH</name>
<gene>
    <name evidence="1" type="ORF">HKB16_35705</name>
</gene>
<evidence type="ECO:0000313" key="2">
    <source>
        <dbReference type="Proteomes" id="UP000518904"/>
    </source>
</evidence>
<dbReference type="RefSeq" id="WP_025613337.1">
    <property type="nucleotide sequence ID" value="NZ_CP009765.1"/>
</dbReference>
<dbReference type="Proteomes" id="UP000518904">
    <property type="component" value="Unassembled WGS sequence"/>
</dbReference>
<accession>A0A3E1IGN8</accession>
<sequence length="288" mass="32287">MTKIDNNFLFNQVKINHFKYFGVDFMYPIISRDNTQAKKECYAFSVNEFDKLVSRFIPSHEQIRWNNLKDKLEFVANYYATADDLAYLGRVAIALSGSAAPIAVERYGGFNHIVIKGTPSLQRKVMALSGKLSPPMVVSFAIGKEKALQTIKQGAIVTVIFVTSYRITEYFFKDSNKRVLAKLFGVIASDIIKVGLAALITSITLKTMISVGVIAAGGSAALFVVVFVGVVASFATSKIDEEYNLTERFQKKIVSFLSQKEERDKWEMEDKINQYRAIQSFKNSGFSL</sequence>
<organism evidence="1 2">
    <name type="scientific">Vibrio parahaemolyticus</name>
    <dbReference type="NCBI Taxonomy" id="670"/>
    <lineage>
        <taxon>Bacteria</taxon>
        <taxon>Pseudomonadati</taxon>
        <taxon>Pseudomonadota</taxon>
        <taxon>Gammaproteobacteria</taxon>
        <taxon>Vibrionales</taxon>
        <taxon>Vibrionaceae</taxon>
        <taxon>Vibrio</taxon>
    </lineage>
</organism>
<dbReference type="AlphaFoldDB" id="A0A3E1IGN8"/>
<dbReference type="EMBL" id="JABCLB010002945">
    <property type="protein sequence ID" value="NMU88191.1"/>
    <property type="molecule type" value="Genomic_DNA"/>
</dbReference>
<protein>
    <submittedName>
        <fullName evidence="1">Uncharacterized protein</fullName>
    </submittedName>
</protein>
<evidence type="ECO:0000313" key="1">
    <source>
        <dbReference type="EMBL" id="NMU88191.1"/>
    </source>
</evidence>